<dbReference type="EnsemblBacteria" id="ABC23940">
    <property type="protein sequence ID" value="ABC23940"/>
    <property type="gene ID" value="Rru_A3145"/>
</dbReference>
<dbReference type="KEGG" id="rru:Rru_A3145"/>
<gene>
    <name evidence="7" type="ordered locus">Rru_A3145</name>
</gene>
<keyword evidence="5" id="KW-0574">Periplasm</keyword>
<sequence>MVSLKSVFSFRHRQSTGMGGAVISPFTLRKSRIILRPRPAAAGSPALFPSSGARPPPQMTLLNRRSMLKATAAAAALGLLNTAIPAARAQDGVPGLTFGPAQPFSFELLKETARRMVHEPYVGPAKPAPEVVEQIDYDAWGKIKFDLDKALYADGPGRFPVSFFHLGKFFAKAVEMHVVEGGAAREIIYDPALFDMPADSPAHRLANGAGFAGLRIQEAKDGALDWRKNDWVAFLGAAYFRSIGALHQYGLSARAVALDVALPDKAEEFPDFTKFYIDNSAPENGLTVYALLEGPSIVGATKFVMTRGAGVIMDIEQALFLRADITRFGIAPLTSMYWFSETRKATAIDWRPEIHDSDGLAMWTGEGERLWRPLNNPPRTMASAFSDTNPRGFGLLQRDRVFDHYLDGVYYDRRPSLWVEPKGQWGKGTLQLVEIPTDDEIHDNIVAMWVPEKPIKAGESLDLAYRLHWQADEPTPTDLARCVATRMGNGGQPGQPRPKGVRKFMVEFQGAPLADLPYGVMPEAVLWSSRGTFSYIFTEAVPDDVPGHWRAQFDLTVSGSEPVEMRLFLRNGDKTLSESWVYQYHPF</sequence>
<dbReference type="PANTHER" id="PTHR30504:SF3">
    <property type="entry name" value="GLUCANS BIOSYNTHESIS PROTEIN D"/>
    <property type="match status" value="1"/>
</dbReference>
<dbReference type="PROSITE" id="PS51318">
    <property type="entry name" value="TAT"/>
    <property type="match status" value="1"/>
</dbReference>
<evidence type="ECO:0000256" key="2">
    <source>
        <dbReference type="ARBA" id="ARBA00005001"/>
    </source>
</evidence>
<comment type="pathway">
    <text evidence="2">Glycan metabolism; osmoregulated periplasmic glucan (OPG) biosynthesis.</text>
</comment>
<dbReference type="InterPro" id="IPR011013">
    <property type="entry name" value="Gal_mutarotase_sf_dom"/>
</dbReference>
<dbReference type="GO" id="GO:0003824">
    <property type="term" value="F:catalytic activity"/>
    <property type="evidence" value="ECO:0007669"/>
    <property type="project" value="InterPro"/>
</dbReference>
<proteinExistence type="inferred from homology"/>
<evidence type="ECO:0000256" key="1">
    <source>
        <dbReference type="ARBA" id="ARBA00004418"/>
    </source>
</evidence>
<dbReference type="HOGENOM" id="CLU_023403_2_0_5"/>
<evidence type="ECO:0000256" key="3">
    <source>
        <dbReference type="ARBA" id="ARBA00009284"/>
    </source>
</evidence>
<protein>
    <submittedName>
        <fullName evidence="7">Twin-arginine translocation pathway signal</fullName>
    </submittedName>
</protein>
<keyword evidence="4" id="KW-0732">Signal</keyword>
<dbReference type="EMBL" id="CP000230">
    <property type="protein sequence ID" value="ABC23940.1"/>
    <property type="molecule type" value="Genomic_DNA"/>
</dbReference>
<dbReference type="InterPro" id="IPR007444">
    <property type="entry name" value="Glucan_biosyn_MdoG_C"/>
</dbReference>
<dbReference type="SUPFAM" id="SSF74650">
    <property type="entry name" value="Galactose mutarotase-like"/>
    <property type="match status" value="1"/>
</dbReference>
<dbReference type="PIRSF" id="PIRSF006281">
    <property type="entry name" value="MdoG"/>
    <property type="match status" value="1"/>
</dbReference>
<dbReference type="SUPFAM" id="SSF81296">
    <property type="entry name" value="E set domains"/>
    <property type="match status" value="1"/>
</dbReference>
<dbReference type="UniPathway" id="UPA00637"/>
<dbReference type="InterPro" id="IPR013783">
    <property type="entry name" value="Ig-like_fold"/>
</dbReference>
<dbReference type="InterPro" id="IPR014438">
    <property type="entry name" value="Glucan_biosyn_MdoG/MdoD"/>
</dbReference>
<keyword evidence="8" id="KW-1185">Reference proteome</keyword>
<name>Q2RPK5_RHORT</name>
<dbReference type="eggNOG" id="COG3131">
    <property type="taxonomic scope" value="Bacteria"/>
</dbReference>
<dbReference type="GO" id="GO:0030288">
    <property type="term" value="C:outer membrane-bounded periplasmic space"/>
    <property type="evidence" value="ECO:0007669"/>
    <property type="project" value="TreeGrafter"/>
</dbReference>
<dbReference type="Gene3D" id="2.60.40.10">
    <property type="entry name" value="Immunoglobulins"/>
    <property type="match status" value="1"/>
</dbReference>
<accession>Q2RPK5</accession>
<evidence type="ECO:0000256" key="5">
    <source>
        <dbReference type="ARBA" id="ARBA00022764"/>
    </source>
</evidence>
<reference evidence="7 8" key="1">
    <citation type="journal article" date="2011" name="Stand. Genomic Sci.">
        <title>Complete genome sequence of Rhodospirillum rubrum type strain (S1).</title>
        <authorList>
            <person name="Munk A.C."/>
            <person name="Copeland A."/>
            <person name="Lucas S."/>
            <person name="Lapidus A."/>
            <person name="Del Rio T.G."/>
            <person name="Barry K."/>
            <person name="Detter J.C."/>
            <person name="Hammon N."/>
            <person name="Israni S."/>
            <person name="Pitluck S."/>
            <person name="Brettin T."/>
            <person name="Bruce D."/>
            <person name="Han C."/>
            <person name="Tapia R."/>
            <person name="Gilna P."/>
            <person name="Schmutz J."/>
            <person name="Larimer F."/>
            <person name="Land M."/>
            <person name="Kyrpides N.C."/>
            <person name="Mavromatis K."/>
            <person name="Richardson P."/>
            <person name="Rohde M."/>
            <person name="Goker M."/>
            <person name="Klenk H.P."/>
            <person name="Zhang Y."/>
            <person name="Roberts G.P."/>
            <person name="Reslewic S."/>
            <person name="Schwartz D.C."/>
        </authorList>
    </citation>
    <scope>NUCLEOTIDE SEQUENCE [LARGE SCALE GENOMIC DNA]</scope>
    <source>
        <strain evidence="8">ATCC 11170 / ATH 1.1.1 / DSM 467 / LMG 4362 / NCIMB 8255 / S1</strain>
    </source>
</reference>
<feature type="domain" description="Glucan biosynthesis periplasmic MdoG C-terminal" evidence="6">
    <location>
        <begin position="104"/>
        <end position="584"/>
    </location>
</feature>
<evidence type="ECO:0000313" key="8">
    <source>
        <dbReference type="Proteomes" id="UP000001929"/>
    </source>
</evidence>
<dbReference type="STRING" id="269796.Rru_A3145"/>
<dbReference type="AlphaFoldDB" id="Q2RPK5"/>
<evidence type="ECO:0000313" key="7">
    <source>
        <dbReference type="EMBL" id="ABC23940.1"/>
    </source>
</evidence>
<dbReference type="InterPro" id="IPR014756">
    <property type="entry name" value="Ig_E-set"/>
</dbReference>
<comment type="subcellular location">
    <subcellularLocation>
        <location evidence="1">Periplasm</location>
    </subcellularLocation>
</comment>
<dbReference type="GO" id="GO:0051274">
    <property type="term" value="P:beta-glucan biosynthetic process"/>
    <property type="evidence" value="ECO:0007669"/>
    <property type="project" value="TreeGrafter"/>
</dbReference>
<dbReference type="InterPro" id="IPR014718">
    <property type="entry name" value="GH-type_carb-bd"/>
</dbReference>
<dbReference type="GO" id="GO:0030246">
    <property type="term" value="F:carbohydrate binding"/>
    <property type="evidence" value="ECO:0007669"/>
    <property type="project" value="InterPro"/>
</dbReference>
<dbReference type="InterPro" id="IPR006311">
    <property type="entry name" value="TAT_signal"/>
</dbReference>
<dbReference type="PANTHER" id="PTHR30504">
    <property type="entry name" value="GLUCANS BIOSYNTHESIS PROTEIN"/>
    <property type="match status" value="1"/>
</dbReference>
<evidence type="ECO:0000256" key="4">
    <source>
        <dbReference type="ARBA" id="ARBA00022729"/>
    </source>
</evidence>
<organism evidence="7 8">
    <name type="scientific">Rhodospirillum rubrum (strain ATCC 11170 / ATH 1.1.1 / DSM 467 / LMG 4362 / NCIMB 8255 / S1)</name>
    <dbReference type="NCBI Taxonomy" id="269796"/>
    <lineage>
        <taxon>Bacteria</taxon>
        <taxon>Pseudomonadati</taxon>
        <taxon>Pseudomonadota</taxon>
        <taxon>Alphaproteobacteria</taxon>
        <taxon>Rhodospirillales</taxon>
        <taxon>Rhodospirillaceae</taxon>
        <taxon>Rhodospirillum</taxon>
    </lineage>
</organism>
<dbReference type="Gene3D" id="2.70.98.10">
    <property type="match status" value="1"/>
</dbReference>
<comment type="similarity">
    <text evidence="3">Belongs to the OpgD/OpgG family.</text>
</comment>
<dbReference type="PhylomeDB" id="Q2RPK5"/>
<dbReference type="PATRIC" id="fig|269796.9.peg.3258"/>
<dbReference type="Proteomes" id="UP000001929">
    <property type="component" value="Chromosome"/>
</dbReference>
<evidence type="ECO:0000259" key="6">
    <source>
        <dbReference type="Pfam" id="PF04349"/>
    </source>
</evidence>
<dbReference type="Pfam" id="PF04349">
    <property type="entry name" value="MdoG"/>
    <property type="match status" value="1"/>
</dbReference>